<comment type="caution">
    <text evidence="8">The sequence shown here is derived from an EMBL/GenBank/DDBJ whole genome shotgun (WGS) entry which is preliminary data.</text>
</comment>
<keyword evidence="9" id="KW-1185">Reference proteome</keyword>
<dbReference type="SUPFAM" id="SSF56784">
    <property type="entry name" value="HAD-like"/>
    <property type="match status" value="1"/>
</dbReference>
<comment type="function">
    <text evidence="6">This promotes the activity of RNA polymerase II.</text>
</comment>
<evidence type="ECO:0000256" key="5">
    <source>
        <dbReference type="ARBA" id="ARBA00048336"/>
    </source>
</evidence>
<dbReference type="EC" id="3.1.3.16" evidence="6"/>
<dbReference type="InterPro" id="IPR023214">
    <property type="entry name" value="HAD_sf"/>
</dbReference>
<evidence type="ECO:0000313" key="8">
    <source>
        <dbReference type="EMBL" id="CAA7057807.1"/>
    </source>
</evidence>
<proteinExistence type="predicted"/>
<accession>A0A6D2KZ84</accession>
<dbReference type="InterPro" id="IPR011947">
    <property type="entry name" value="FCP1_euk"/>
</dbReference>
<dbReference type="Proteomes" id="UP000467841">
    <property type="component" value="Unassembled WGS sequence"/>
</dbReference>
<name>A0A6D2KZ84_9BRAS</name>
<dbReference type="AlphaFoldDB" id="A0A6D2KZ84"/>
<dbReference type="InterPro" id="IPR004274">
    <property type="entry name" value="FCP1_dom"/>
</dbReference>
<reference evidence="8" key="1">
    <citation type="submission" date="2020-01" db="EMBL/GenBank/DDBJ databases">
        <authorList>
            <person name="Mishra B."/>
        </authorList>
    </citation>
    <scope>NUCLEOTIDE SEQUENCE [LARGE SCALE GENOMIC DNA]</scope>
</reference>
<dbReference type="EMBL" id="CACVBM020001706">
    <property type="protein sequence ID" value="CAA7057807.1"/>
    <property type="molecule type" value="Genomic_DNA"/>
</dbReference>
<evidence type="ECO:0000256" key="4">
    <source>
        <dbReference type="ARBA" id="ARBA00047761"/>
    </source>
</evidence>
<evidence type="ECO:0000259" key="7">
    <source>
        <dbReference type="PROSITE" id="PS50969"/>
    </source>
</evidence>
<gene>
    <name evidence="8" type="ORF">MERR_LOCUS45043</name>
</gene>
<dbReference type="InterPro" id="IPR039189">
    <property type="entry name" value="Fcp1"/>
</dbReference>
<dbReference type="Pfam" id="PF03031">
    <property type="entry name" value="NIF"/>
    <property type="match status" value="1"/>
</dbReference>
<comment type="catalytic activity">
    <reaction evidence="5 6">
        <text>O-phospho-L-threonyl-[protein] + H2O = L-threonyl-[protein] + phosphate</text>
        <dbReference type="Rhea" id="RHEA:47004"/>
        <dbReference type="Rhea" id="RHEA-COMP:11060"/>
        <dbReference type="Rhea" id="RHEA-COMP:11605"/>
        <dbReference type="ChEBI" id="CHEBI:15377"/>
        <dbReference type="ChEBI" id="CHEBI:30013"/>
        <dbReference type="ChEBI" id="CHEBI:43474"/>
        <dbReference type="ChEBI" id="CHEBI:61977"/>
        <dbReference type="EC" id="3.1.3.16"/>
    </reaction>
</comment>
<comment type="subcellular location">
    <subcellularLocation>
        <location evidence="1 6">Nucleus</location>
    </subcellularLocation>
</comment>
<dbReference type="GO" id="GO:0008420">
    <property type="term" value="F:RNA polymerase II CTD heptapeptide repeat phosphatase activity"/>
    <property type="evidence" value="ECO:0007669"/>
    <property type="project" value="UniProtKB-UniRule"/>
</dbReference>
<dbReference type="PANTHER" id="PTHR23081:SF22">
    <property type="entry name" value="RNA POLYMERASE II C-TERMINAL DOMAIN PHOSPHATASE-LIKE"/>
    <property type="match status" value="1"/>
</dbReference>
<dbReference type="NCBIfam" id="TIGR02250">
    <property type="entry name" value="FCP1_euk"/>
    <property type="match status" value="1"/>
</dbReference>
<protein>
    <recommendedName>
        <fullName evidence="6">RNA polymerase II C-terminal domain phosphatase-like</fullName>
        <ecNumber evidence="6">3.1.3.16</ecNumber>
    </recommendedName>
</protein>
<dbReference type="InterPro" id="IPR036412">
    <property type="entry name" value="HAD-like_sf"/>
</dbReference>
<sequence length="239" mass="28100">MASKKRSFRHFIANQEKPKLHLVLDLDHTLIHTVYVSQLSEKEKYLIEQVDSSVDLWRVNEDEDPTNDYIIKLRPFVREFQQEANKLFTMYVYTMGNSSYAQTVLDLIDPDRVYFEDRVITYEKSPTKKTLAHLAVDKRTVVIVDDTREVWASGDKKNLLEIAKYFYFRDGANSKSYAEKKRDESRSKGSLAQVLKILKDAHSLFGKKFGSKDLRILIDHCRRKRQCCFLDLLKMLCIF</sequence>
<dbReference type="PROSITE" id="PS50969">
    <property type="entry name" value="FCP1"/>
    <property type="match status" value="1"/>
</dbReference>
<organism evidence="8 9">
    <name type="scientific">Microthlaspi erraticum</name>
    <dbReference type="NCBI Taxonomy" id="1685480"/>
    <lineage>
        <taxon>Eukaryota</taxon>
        <taxon>Viridiplantae</taxon>
        <taxon>Streptophyta</taxon>
        <taxon>Embryophyta</taxon>
        <taxon>Tracheophyta</taxon>
        <taxon>Spermatophyta</taxon>
        <taxon>Magnoliopsida</taxon>
        <taxon>eudicotyledons</taxon>
        <taxon>Gunneridae</taxon>
        <taxon>Pentapetalae</taxon>
        <taxon>rosids</taxon>
        <taxon>malvids</taxon>
        <taxon>Brassicales</taxon>
        <taxon>Brassicaceae</taxon>
        <taxon>Coluteocarpeae</taxon>
        <taxon>Microthlaspi</taxon>
    </lineage>
</organism>
<feature type="domain" description="FCP1 homology" evidence="7">
    <location>
        <begin position="15"/>
        <end position="186"/>
    </location>
</feature>
<dbReference type="SMART" id="SM00577">
    <property type="entry name" value="CPDc"/>
    <property type="match status" value="1"/>
</dbReference>
<keyword evidence="2 6" id="KW-0378">Hydrolase</keyword>
<evidence type="ECO:0000256" key="3">
    <source>
        <dbReference type="ARBA" id="ARBA00023242"/>
    </source>
</evidence>
<dbReference type="Gene3D" id="3.40.50.1000">
    <property type="entry name" value="HAD superfamily/HAD-like"/>
    <property type="match status" value="1"/>
</dbReference>
<evidence type="ECO:0000313" key="9">
    <source>
        <dbReference type="Proteomes" id="UP000467841"/>
    </source>
</evidence>
<dbReference type="OrthoDB" id="10249888at2759"/>
<dbReference type="CDD" id="cd07521">
    <property type="entry name" value="HAD_FCP1-like"/>
    <property type="match status" value="1"/>
</dbReference>
<evidence type="ECO:0000256" key="1">
    <source>
        <dbReference type="ARBA" id="ARBA00004123"/>
    </source>
</evidence>
<evidence type="ECO:0000256" key="2">
    <source>
        <dbReference type="ARBA" id="ARBA00022801"/>
    </source>
</evidence>
<evidence type="ECO:0000256" key="6">
    <source>
        <dbReference type="RuleBase" id="RU366066"/>
    </source>
</evidence>
<comment type="catalytic activity">
    <reaction evidence="4 6">
        <text>O-phospho-L-seryl-[protein] + H2O = L-seryl-[protein] + phosphate</text>
        <dbReference type="Rhea" id="RHEA:20629"/>
        <dbReference type="Rhea" id="RHEA-COMP:9863"/>
        <dbReference type="Rhea" id="RHEA-COMP:11604"/>
        <dbReference type="ChEBI" id="CHEBI:15377"/>
        <dbReference type="ChEBI" id="CHEBI:29999"/>
        <dbReference type="ChEBI" id="CHEBI:43474"/>
        <dbReference type="ChEBI" id="CHEBI:83421"/>
        <dbReference type="EC" id="3.1.3.16"/>
    </reaction>
</comment>
<keyword evidence="3 6" id="KW-0539">Nucleus</keyword>
<dbReference type="PANTHER" id="PTHR23081">
    <property type="entry name" value="RNA POLYMERASE II CTD PHOSPHATASE"/>
    <property type="match status" value="1"/>
</dbReference>
<dbReference type="GO" id="GO:0005634">
    <property type="term" value="C:nucleus"/>
    <property type="evidence" value="ECO:0007669"/>
    <property type="project" value="UniProtKB-SubCell"/>
</dbReference>